<comment type="catalytic activity">
    <reaction evidence="1">
        <text>a 1,2-diacyl-sn-glycero-3-phosphocholine + H2O = a 1,2-diacyl-sn-glycero-3-phosphate + choline + H(+)</text>
        <dbReference type="Rhea" id="RHEA:14445"/>
        <dbReference type="ChEBI" id="CHEBI:15354"/>
        <dbReference type="ChEBI" id="CHEBI:15377"/>
        <dbReference type="ChEBI" id="CHEBI:15378"/>
        <dbReference type="ChEBI" id="CHEBI:57643"/>
        <dbReference type="ChEBI" id="CHEBI:58608"/>
        <dbReference type="EC" id="3.1.4.4"/>
    </reaction>
</comment>
<dbReference type="InterPro" id="IPR015679">
    <property type="entry name" value="PLipase_D_fam"/>
</dbReference>
<feature type="domain" description="PLD phosphodiesterase" evidence="5">
    <location>
        <begin position="138"/>
        <end position="171"/>
    </location>
</feature>
<comment type="caution">
    <text evidence="6">The sequence shown here is derived from an EMBL/GenBank/DDBJ whole genome shotgun (WGS) entry which is preliminary data.</text>
</comment>
<dbReference type="STRING" id="1280514.AXFE_35620"/>
<keyword evidence="2" id="KW-0677">Repeat</keyword>
<evidence type="ECO:0000256" key="1">
    <source>
        <dbReference type="ARBA" id="ARBA00000798"/>
    </source>
</evidence>
<name>A0A0D8HCE1_9ACTN</name>
<dbReference type="InterPro" id="IPR025202">
    <property type="entry name" value="PLD-like_dom"/>
</dbReference>
<dbReference type="AlphaFoldDB" id="A0A0D8HCE1"/>
<evidence type="ECO:0000256" key="3">
    <source>
        <dbReference type="ARBA" id="ARBA00022801"/>
    </source>
</evidence>
<accession>A0A0D8HCE1</accession>
<reference evidence="6 7" key="1">
    <citation type="submission" date="2015-01" db="EMBL/GenBank/DDBJ databases">
        <title>Draft genome of the acidophilic iron oxidizer Acidithrix ferrooxidans strain Py-F3.</title>
        <authorList>
            <person name="Poehlein A."/>
            <person name="Eisen S."/>
            <person name="Schloemann M."/>
            <person name="Johnson B.D."/>
            <person name="Daniel R."/>
            <person name="Muehling M."/>
        </authorList>
    </citation>
    <scope>NUCLEOTIDE SEQUENCE [LARGE SCALE GENOMIC DNA]</scope>
    <source>
        <strain evidence="6 7">Py-F3</strain>
    </source>
</reference>
<dbReference type="CDD" id="cd09105">
    <property type="entry name" value="PLDc_vPLD1_2_like_2"/>
    <property type="match status" value="1"/>
</dbReference>
<dbReference type="InterPro" id="IPR001736">
    <property type="entry name" value="PLipase_D/transphosphatidylase"/>
</dbReference>
<dbReference type="SUPFAM" id="SSF56024">
    <property type="entry name" value="Phospholipase D/nuclease"/>
    <property type="match status" value="2"/>
</dbReference>
<keyword evidence="7" id="KW-1185">Reference proteome</keyword>
<dbReference type="PROSITE" id="PS50035">
    <property type="entry name" value="PLD"/>
    <property type="match status" value="2"/>
</dbReference>
<gene>
    <name evidence="6" type="primary">clsA</name>
    <name evidence="6" type="ORF">AXFE_35620</name>
</gene>
<dbReference type="GO" id="GO:0004630">
    <property type="term" value="F:phospholipase D activity"/>
    <property type="evidence" value="ECO:0007669"/>
    <property type="project" value="UniProtKB-EC"/>
</dbReference>
<keyword evidence="4" id="KW-0443">Lipid metabolism</keyword>
<sequence>MIRYDDWFLNSIERGNPMTQIDLHRSTGVAWTEGNHVSFHIDGFSYFTRLEEVFSSLELHDEVRFTDWRGDADERVSGDGTSIATLLADLCRQGVDIRGLLWRSHSDRFGFSSKRNRRLAIDVTEAGGEVLLDERVRRGGSHHQKLVILRHPTCPAHDVAFIGGIDLSHGRRDDTDHLGDHQVIKLDPRFGRRPPWHDVQLEIRGPAISELDGTFRERWEDQTALNHAGRLRALFSQVMSRDRVARPLPARLDDPPTQGGHAVQVLRTYPSKRPKYPFAPEGERSVARAFAKAIERARSLIYIEDQYFWSIEIARLLAEALCRQPGLQVIGVVPRYPDKDGKLSGPPSRLAQARAIDIIKKAGGERVGIYDVENESGTPIYVHAKVCVIDDVWATVGSDNLNRRSWTHDSELSCAVIDSALDDRIPVDPGGLGDGSRKFARELRLALWAEHLGRSPADLELLDLAHGSDLWKKTARELEDWRPSLGEGNRPLSRVRSHVIDSVPTSSRRWAGIAYRLIFDPDGRPLKLRLRRRF</sequence>
<organism evidence="6 7">
    <name type="scientific">Acidithrix ferrooxidans</name>
    <dbReference type="NCBI Taxonomy" id="1280514"/>
    <lineage>
        <taxon>Bacteria</taxon>
        <taxon>Bacillati</taxon>
        <taxon>Actinomycetota</taxon>
        <taxon>Acidimicrobiia</taxon>
        <taxon>Acidimicrobiales</taxon>
        <taxon>Acidimicrobiaceae</taxon>
        <taxon>Acidithrix</taxon>
    </lineage>
</organism>
<evidence type="ECO:0000259" key="5">
    <source>
        <dbReference type="PROSITE" id="PS50035"/>
    </source>
</evidence>
<evidence type="ECO:0000256" key="2">
    <source>
        <dbReference type="ARBA" id="ARBA00022737"/>
    </source>
</evidence>
<protein>
    <submittedName>
        <fullName evidence="6">Major cardiolipin synthase ClsA</fullName>
        <ecNumber evidence="6">2.7.8.-</ecNumber>
    </submittedName>
</protein>
<evidence type="ECO:0000256" key="4">
    <source>
        <dbReference type="ARBA" id="ARBA00023098"/>
    </source>
</evidence>
<feature type="domain" description="PLD phosphodiesterase" evidence="5">
    <location>
        <begin position="378"/>
        <end position="405"/>
    </location>
</feature>
<evidence type="ECO:0000313" key="6">
    <source>
        <dbReference type="EMBL" id="KJF15598.1"/>
    </source>
</evidence>
<dbReference type="PATRIC" id="fig|1280514.3.peg.4787"/>
<dbReference type="Pfam" id="PF13091">
    <property type="entry name" value="PLDc_2"/>
    <property type="match status" value="1"/>
</dbReference>
<proteinExistence type="predicted"/>
<dbReference type="SMART" id="SM00155">
    <property type="entry name" value="PLDc"/>
    <property type="match status" value="2"/>
</dbReference>
<dbReference type="PANTHER" id="PTHR18896:SF76">
    <property type="entry name" value="PHOSPHOLIPASE"/>
    <property type="match status" value="1"/>
</dbReference>
<dbReference type="Gene3D" id="3.30.870.10">
    <property type="entry name" value="Endonuclease Chain A"/>
    <property type="match status" value="2"/>
</dbReference>
<dbReference type="GO" id="GO:0009395">
    <property type="term" value="P:phospholipid catabolic process"/>
    <property type="evidence" value="ECO:0007669"/>
    <property type="project" value="TreeGrafter"/>
</dbReference>
<keyword evidence="3" id="KW-0378">Hydrolase</keyword>
<keyword evidence="6" id="KW-0808">Transferase</keyword>
<evidence type="ECO:0000313" key="7">
    <source>
        <dbReference type="Proteomes" id="UP000032360"/>
    </source>
</evidence>
<dbReference type="PANTHER" id="PTHR18896">
    <property type="entry name" value="PHOSPHOLIPASE D"/>
    <property type="match status" value="1"/>
</dbReference>
<dbReference type="EMBL" id="JXYS01000139">
    <property type="protein sequence ID" value="KJF15598.1"/>
    <property type="molecule type" value="Genomic_DNA"/>
</dbReference>
<dbReference type="Proteomes" id="UP000032360">
    <property type="component" value="Unassembled WGS sequence"/>
</dbReference>
<dbReference type="EC" id="2.7.8.-" evidence="6"/>
<dbReference type="GO" id="GO:0016740">
    <property type="term" value="F:transferase activity"/>
    <property type="evidence" value="ECO:0007669"/>
    <property type="project" value="UniProtKB-KW"/>
</dbReference>